<reference evidence="2 3" key="1">
    <citation type="submission" date="2016-04" db="EMBL/GenBank/DDBJ databases">
        <title>Complete genome sequence of Fictibacillus phosphorivorans G25-29, a strain toxic to nematodes.</title>
        <authorList>
            <person name="Zheng Z."/>
        </authorList>
    </citation>
    <scope>NUCLEOTIDE SEQUENCE [LARGE SCALE GENOMIC DNA]</scope>
    <source>
        <strain evidence="2 3">G25-29</strain>
    </source>
</reference>
<organism evidence="2 3">
    <name type="scientific">Fictibacillus phosphorivorans</name>
    <dbReference type="NCBI Taxonomy" id="1221500"/>
    <lineage>
        <taxon>Bacteria</taxon>
        <taxon>Bacillati</taxon>
        <taxon>Bacillota</taxon>
        <taxon>Bacilli</taxon>
        <taxon>Bacillales</taxon>
        <taxon>Fictibacillaceae</taxon>
        <taxon>Fictibacillus</taxon>
    </lineage>
</organism>
<dbReference type="STRING" id="1221500.ABE65_001480"/>
<sequence length="118" mass="13302">MSKDKEPKKSVPEVELDETLPHQISSPDFKGTGMKMEAPFVNEHGVVIGDSFYDSENSPLNNWSTDTDPEVMAGEEWVHPTNDIGWNTNMNRDLIEKKAPPKEAMLRHPTKDSSYGKD</sequence>
<dbReference type="RefSeq" id="WP_066399615.1">
    <property type="nucleotide sequence ID" value="NZ_CP015378.1"/>
</dbReference>
<protein>
    <recommendedName>
        <fullName evidence="4">DUF3905 domain-containing protein</fullName>
    </recommendedName>
</protein>
<dbReference type="InterPro" id="IPR024999">
    <property type="entry name" value="DUF3905"/>
</dbReference>
<dbReference type="EMBL" id="CP015378">
    <property type="protein sequence ID" value="ANC79226.1"/>
    <property type="molecule type" value="Genomic_DNA"/>
</dbReference>
<gene>
    <name evidence="2" type="ORF">ABE65_001480</name>
</gene>
<feature type="compositionally biased region" description="Basic and acidic residues" evidence="1">
    <location>
        <begin position="1"/>
        <end position="12"/>
    </location>
</feature>
<keyword evidence="3" id="KW-1185">Reference proteome</keyword>
<feature type="region of interest" description="Disordered" evidence="1">
    <location>
        <begin position="1"/>
        <end position="31"/>
    </location>
</feature>
<evidence type="ECO:0000256" key="1">
    <source>
        <dbReference type="SAM" id="MobiDB-lite"/>
    </source>
</evidence>
<dbReference type="Pfam" id="PF13045">
    <property type="entry name" value="DUF3905"/>
    <property type="match status" value="1"/>
</dbReference>
<dbReference type="Proteomes" id="UP000076623">
    <property type="component" value="Chromosome"/>
</dbReference>
<dbReference type="AlphaFoldDB" id="A0A160IS12"/>
<feature type="region of interest" description="Disordered" evidence="1">
    <location>
        <begin position="95"/>
        <end position="118"/>
    </location>
</feature>
<evidence type="ECO:0000313" key="2">
    <source>
        <dbReference type="EMBL" id="ANC79226.1"/>
    </source>
</evidence>
<dbReference type="KEGG" id="fpn:ABE65_001480"/>
<proteinExistence type="predicted"/>
<name>A0A160IS12_9BACL</name>
<evidence type="ECO:0008006" key="4">
    <source>
        <dbReference type="Google" id="ProtNLM"/>
    </source>
</evidence>
<evidence type="ECO:0000313" key="3">
    <source>
        <dbReference type="Proteomes" id="UP000076623"/>
    </source>
</evidence>
<accession>A0A160IS12</accession>